<sequence>MRSDAAPCEERRRPGASEENRYFACNLAAAETTLFFFFFNLQNLRWYLPALCVSSVESHVRELNVTLVR</sequence>
<evidence type="ECO:0000313" key="1">
    <source>
        <dbReference type="EMBL" id="MEQ2247438.1"/>
    </source>
</evidence>
<accession>A0ABV0UTE1</accession>
<organism evidence="1 2">
    <name type="scientific">Ilyodon furcidens</name>
    <name type="common">goldbreast splitfin</name>
    <dbReference type="NCBI Taxonomy" id="33524"/>
    <lineage>
        <taxon>Eukaryota</taxon>
        <taxon>Metazoa</taxon>
        <taxon>Chordata</taxon>
        <taxon>Craniata</taxon>
        <taxon>Vertebrata</taxon>
        <taxon>Euteleostomi</taxon>
        <taxon>Actinopterygii</taxon>
        <taxon>Neopterygii</taxon>
        <taxon>Teleostei</taxon>
        <taxon>Neoteleostei</taxon>
        <taxon>Acanthomorphata</taxon>
        <taxon>Ovalentaria</taxon>
        <taxon>Atherinomorphae</taxon>
        <taxon>Cyprinodontiformes</taxon>
        <taxon>Goodeidae</taxon>
        <taxon>Ilyodon</taxon>
    </lineage>
</organism>
<protein>
    <submittedName>
        <fullName evidence="1">Uncharacterized protein</fullName>
    </submittedName>
</protein>
<dbReference type="Proteomes" id="UP001482620">
    <property type="component" value="Unassembled WGS sequence"/>
</dbReference>
<keyword evidence="2" id="KW-1185">Reference proteome</keyword>
<evidence type="ECO:0000313" key="2">
    <source>
        <dbReference type="Proteomes" id="UP001482620"/>
    </source>
</evidence>
<gene>
    <name evidence="1" type="ORF">ILYODFUR_009389</name>
</gene>
<dbReference type="EMBL" id="JAHRIQ010081751">
    <property type="protein sequence ID" value="MEQ2247438.1"/>
    <property type="molecule type" value="Genomic_DNA"/>
</dbReference>
<comment type="caution">
    <text evidence="1">The sequence shown here is derived from an EMBL/GenBank/DDBJ whole genome shotgun (WGS) entry which is preliminary data.</text>
</comment>
<name>A0ABV0UTE1_9TELE</name>
<proteinExistence type="predicted"/>
<reference evidence="1 2" key="1">
    <citation type="submission" date="2021-06" db="EMBL/GenBank/DDBJ databases">
        <authorList>
            <person name="Palmer J.M."/>
        </authorList>
    </citation>
    <scope>NUCLEOTIDE SEQUENCE [LARGE SCALE GENOMIC DNA]</scope>
    <source>
        <strain evidence="2">if_2019</strain>
        <tissue evidence="1">Muscle</tissue>
    </source>
</reference>